<comment type="caution">
    <text evidence="1">The sequence shown here is derived from an EMBL/GenBank/DDBJ whole genome shotgun (WGS) entry which is preliminary data.</text>
</comment>
<keyword evidence="2" id="KW-1185">Reference proteome</keyword>
<name>A0A0V0QK94_PSEPJ</name>
<protein>
    <submittedName>
        <fullName evidence="1">Uncharacterized protein</fullName>
    </submittedName>
</protein>
<sequence length="404" mass="48098">MENIQNLEGLKQALDIMRNGVLLITQENTSSTIKVNKQKKNPEKSTILKFTGQFDENQMTSSKKYQQLKNCQKTSILQATNQYSENNSNQKLENFNQKISNKMTNIDQNDIFSCNKKQKTASQQKKQNQQKNLIQEKPIENQLQFPFANQEFQRYFNLTKEDIQNDNNIVLQVLRKCQILEITTQTNLNLNMHFKSKKGTLRSNNQENEIYNQNLEQYIIQYFKKIKKNYEILKQKTIDKIPGQKQHKHTKVNQNEQGQQITSVQNSLEQNKAKDFNENICENNQNNNINFNNDNSDSKLCLEDEQLLLNEQKNYNRIQRILVSFQDDGLDQEIIFEVKLDFYRSSFQNKETLILAFIDQSEYLDAHNNYLQNKQKDEVNFNQFLNKFIQRYRIMQYDQAYFLY</sequence>
<reference evidence="1 2" key="1">
    <citation type="journal article" date="2015" name="Sci. Rep.">
        <title>Genome of the facultative scuticociliatosis pathogen Pseudocohnilembus persalinus provides insight into its virulence through horizontal gene transfer.</title>
        <authorList>
            <person name="Xiong J."/>
            <person name="Wang G."/>
            <person name="Cheng J."/>
            <person name="Tian M."/>
            <person name="Pan X."/>
            <person name="Warren A."/>
            <person name="Jiang C."/>
            <person name="Yuan D."/>
            <person name="Miao W."/>
        </authorList>
    </citation>
    <scope>NUCLEOTIDE SEQUENCE [LARGE SCALE GENOMIC DNA]</scope>
    <source>
        <strain evidence="1">36N120E</strain>
    </source>
</reference>
<dbReference type="AlphaFoldDB" id="A0A0V0QK94"/>
<gene>
    <name evidence="1" type="ORF">PPERSA_11936</name>
</gene>
<evidence type="ECO:0000313" key="1">
    <source>
        <dbReference type="EMBL" id="KRX02596.1"/>
    </source>
</evidence>
<dbReference type="Proteomes" id="UP000054937">
    <property type="component" value="Unassembled WGS sequence"/>
</dbReference>
<evidence type="ECO:0000313" key="2">
    <source>
        <dbReference type="Proteomes" id="UP000054937"/>
    </source>
</evidence>
<dbReference type="InParanoid" id="A0A0V0QK94"/>
<organism evidence="1 2">
    <name type="scientific">Pseudocohnilembus persalinus</name>
    <name type="common">Ciliate</name>
    <dbReference type="NCBI Taxonomy" id="266149"/>
    <lineage>
        <taxon>Eukaryota</taxon>
        <taxon>Sar</taxon>
        <taxon>Alveolata</taxon>
        <taxon>Ciliophora</taxon>
        <taxon>Intramacronucleata</taxon>
        <taxon>Oligohymenophorea</taxon>
        <taxon>Scuticociliatia</taxon>
        <taxon>Philasterida</taxon>
        <taxon>Pseudocohnilembidae</taxon>
        <taxon>Pseudocohnilembus</taxon>
    </lineage>
</organism>
<accession>A0A0V0QK94</accession>
<dbReference type="EMBL" id="LDAU01000154">
    <property type="protein sequence ID" value="KRX02596.1"/>
    <property type="molecule type" value="Genomic_DNA"/>
</dbReference>
<proteinExistence type="predicted"/>